<dbReference type="Gene3D" id="3.10.20.320">
    <property type="entry name" value="Putative peptidoglycan bound protein (lpxtg motif)"/>
    <property type="match status" value="1"/>
</dbReference>
<protein>
    <submittedName>
        <fullName evidence="3">MucBP domain-containing protein</fullName>
    </submittedName>
</protein>
<dbReference type="InterPro" id="IPR009459">
    <property type="entry name" value="MucBP_dom"/>
</dbReference>
<organism evidence="3 4">
    <name type="scientific">Lactococcus lactis</name>
    <dbReference type="NCBI Taxonomy" id="1358"/>
    <lineage>
        <taxon>Bacteria</taxon>
        <taxon>Bacillati</taxon>
        <taxon>Bacillota</taxon>
        <taxon>Bacilli</taxon>
        <taxon>Lactobacillales</taxon>
        <taxon>Streptococcaceae</taxon>
        <taxon>Lactococcus</taxon>
    </lineage>
</organism>
<accession>A0A9X4NJJ4</accession>
<feature type="domain" description="MucBP" evidence="2">
    <location>
        <begin position="29"/>
        <end position="74"/>
    </location>
</feature>
<proteinExistence type="predicted"/>
<name>A0A9X4NJJ4_9LACT</name>
<keyword evidence="1" id="KW-0677">Repeat</keyword>
<dbReference type="EMBL" id="JAOWLY010000073">
    <property type="protein sequence ID" value="MDG4985273.1"/>
    <property type="molecule type" value="Genomic_DNA"/>
</dbReference>
<reference evidence="3" key="1">
    <citation type="submission" date="2022-10" db="EMBL/GenBank/DDBJ databases">
        <authorList>
            <person name="Turner M.S."/>
            <person name="Huang W."/>
        </authorList>
    </citation>
    <scope>NUCLEOTIDE SEQUENCE</scope>
    <source>
        <strain evidence="3">3</strain>
    </source>
</reference>
<evidence type="ECO:0000259" key="2">
    <source>
        <dbReference type="Pfam" id="PF06458"/>
    </source>
</evidence>
<dbReference type="Proteomes" id="UP001152614">
    <property type="component" value="Unassembled WGS sequence"/>
</dbReference>
<evidence type="ECO:0000313" key="3">
    <source>
        <dbReference type="EMBL" id="MDG4985273.1"/>
    </source>
</evidence>
<evidence type="ECO:0000313" key="4">
    <source>
        <dbReference type="Proteomes" id="UP001152614"/>
    </source>
</evidence>
<sequence>VKNDASKDATISYNKQEITLIYEKLNPVPVTVHYVDDEGKTIHFDENLTGYYGQKVSANIMDINGYRFKKVKNDASKDA</sequence>
<evidence type="ECO:0000256" key="1">
    <source>
        <dbReference type="ARBA" id="ARBA00022737"/>
    </source>
</evidence>
<gene>
    <name evidence="3" type="ORF">OGZ51_14185</name>
</gene>
<dbReference type="RefSeq" id="WP_278229547.1">
    <property type="nucleotide sequence ID" value="NZ_JAOWLY010000073.1"/>
</dbReference>
<comment type="caution">
    <text evidence="3">The sequence shown here is derived from an EMBL/GenBank/DDBJ whole genome shotgun (WGS) entry which is preliminary data.</text>
</comment>
<dbReference type="Pfam" id="PF06458">
    <property type="entry name" value="MucBP"/>
    <property type="match status" value="1"/>
</dbReference>
<feature type="non-terminal residue" evidence="3">
    <location>
        <position position="1"/>
    </location>
</feature>
<feature type="non-terminal residue" evidence="3">
    <location>
        <position position="79"/>
    </location>
</feature>
<dbReference type="AlphaFoldDB" id="A0A9X4NJJ4"/>
<reference evidence="3" key="2">
    <citation type="journal article" date="2023" name="Food Microbiol.">
        <title>Evaluation of the fermentation potential of lactic acid bacteria isolated from herbs, fruits and vegetables as starter cultures in nut-based milk alternatives.</title>
        <authorList>
            <person name="Huang W."/>
            <person name="Dong A."/>
            <person name="Pham H.T."/>
            <person name="Zhou C."/>
            <person name="Huo Z."/>
            <person name="Watjen A.P."/>
            <person name="Prakash S."/>
            <person name="Bang-Berthelsen C.H."/>
            <person name="Turner M.S."/>
        </authorList>
    </citation>
    <scope>NUCLEOTIDE SEQUENCE</scope>
    <source>
        <strain evidence="3">3</strain>
    </source>
</reference>